<dbReference type="SMART" id="SM00397">
    <property type="entry name" value="t_SNARE"/>
    <property type="match status" value="1"/>
</dbReference>
<dbReference type="Gene3D" id="1.20.58.70">
    <property type="match status" value="1"/>
</dbReference>
<dbReference type="GO" id="GO:0006887">
    <property type="term" value="P:exocytosis"/>
    <property type="evidence" value="ECO:0007669"/>
    <property type="project" value="TreeGrafter"/>
</dbReference>
<dbReference type="GO" id="GO:0048278">
    <property type="term" value="P:vesicle docking"/>
    <property type="evidence" value="ECO:0007669"/>
    <property type="project" value="TreeGrafter"/>
</dbReference>
<dbReference type="OrthoDB" id="10255013at2759"/>
<dbReference type="GO" id="GO:0012505">
    <property type="term" value="C:endomembrane system"/>
    <property type="evidence" value="ECO:0007669"/>
    <property type="project" value="TreeGrafter"/>
</dbReference>
<organism evidence="5 6">
    <name type="scientific">Penicillium argentinense</name>
    <dbReference type="NCBI Taxonomy" id="1131581"/>
    <lineage>
        <taxon>Eukaryota</taxon>
        <taxon>Fungi</taxon>
        <taxon>Dikarya</taxon>
        <taxon>Ascomycota</taxon>
        <taxon>Pezizomycotina</taxon>
        <taxon>Eurotiomycetes</taxon>
        <taxon>Eurotiomycetidae</taxon>
        <taxon>Eurotiales</taxon>
        <taxon>Aspergillaceae</taxon>
        <taxon>Penicillium</taxon>
    </lineage>
</organism>
<dbReference type="Proteomes" id="UP001149074">
    <property type="component" value="Unassembled WGS sequence"/>
</dbReference>
<evidence type="ECO:0000256" key="2">
    <source>
        <dbReference type="SAM" id="Coils"/>
    </source>
</evidence>
<dbReference type="InterPro" id="IPR045242">
    <property type="entry name" value="Syntaxin"/>
</dbReference>
<evidence type="ECO:0000256" key="3">
    <source>
        <dbReference type="SAM" id="Phobius"/>
    </source>
</evidence>
<keyword evidence="3" id="KW-0812">Transmembrane</keyword>
<evidence type="ECO:0000259" key="4">
    <source>
        <dbReference type="PROSITE" id="PS50192"/>
    </source>
</evidence>
<reference evidence="5" key="2">
    <citation type="journal article" date="2023" name="IMA Fungus">
        <title>Comparative genomic study of the Penicillium genus elucidates a diverse pangenome and 15 lateral gene transfer events.</title>
        <authorList>
            <person name="Petersen C."/>
            <person name="Sorensen T."/>
            <person name="Nielsen M.R."/>
            <person name="Sondergaard T.E."/>
            <person name="Sorensen J.L."/>
            <person name="Fitzpatrick D.A."/>
            <person name="Frisvad J.C."/>
            <person name="Nielsen K.L."/>
        </authorList>
    </citation>
    <scope>NUCLEOTIDE SEQUENCE</scope>
    <source>
        <strain evidence="5">IBT 30761</strain>
    </source>
</reference>
<dbReference type="GO" id="GO:0006886">
    <property type="term" value="P:intracellular protein transport"/>
    <property type="evidence" value="ECO:0007669"/>
    <property type="project" value="TreeGrafter"/>
</dbReference>
<comment type="caution">
    <text evidence="5">The sequence shown here is derived from an EMBL/GenBank/DDBJ whole genome shotgun (WGS) entry which is preliminary data.</text>
</comment>
<dbReference type="PANTHER" id="PTHR19957:SF380">
    <property type="entry name" value="SYNTAXIN FAMILY PROTEIN"/>
    <property type="match status" value="1"/>
</dbReference>
<dbReference type="GO" id="GO:0031201">
    <property type="term" value="C:SNARE complex"/>
    <property type="evidence" value="ECO:0007669"/>
    <property type="project" value="TreeGrafter"/>
</dbReference>
<comment type="similarity">
    <text evidence="1">Belongs to the syntaxin family.</text>
</comment>
<dbReference type="Pfam" id="PF05739">
    <property type="entry name" value="SNARE"/>
    <property type="match status" value="1"/>
</dbReference>
<feature type="domain" description="T-SNARE coiled-coil homology" evidence="4">
    <location>
        <begin position="184"/>
        <end position="246"/>
    </location>
</feature>
<dbReference type="InterPro" id="IPR010989">
    <property type="entry name" value="SNARE"/>
</dbReference>
<dbReference type="EMBL" id="JAPQKI010000003">
    <property type="protein sequence ID" value="KAJ5110037.1"/>
    <property type="molecule type" value="Genomic_DNA"/>
</dbReference>
<evidence type="ECO:0000256" key="1">
    <source>
        <dbReference type="ARBA" id="ARBA00009063"/>
    </source>
</evidence>
<keyword evidence="2" id="KW-0175">Coiled coil</keyword>
<evidence type="ECO:0000313" key="6">
    <source>
        <dbReference type="Proteomes" id="UP001149074"/>
    </source>
</evidence>
<dbReference type="RefSeq" id="XP_056478148.1">
    <property type="nucleotide sequence ID" value="XM_056615176.1"/>
</dbReference>
<dbReference type="GO" id="GO:0005886">
    <property type="term" value="C:plasma membrane"/>
    <property type="evidence" value="ECO:0007669"/>
    <property type="project" value="TreeGrafter"/>
</dbReference>
<dbReference type="GeneID" id="81354155"/>
<dbReference type="GO" id="GO:0000149">
    <property type="term" value="F:SNARE binding"/>
    <property type="evidence" value="ECO:0007669"/>
    <property type="project" value="TreeGrafter"/>
</dbReference>
<reference evidence="5" key="1">
    <citation type="submission" date="2022-11" db="EMBL/GenBank/DDBJ databases">
        <authorList>
            <person name="Petersen C."/>
        </authorList>
    </citation>
    <scope>NUCLEOTIDE SEQUENCE</scope>
    <source>
        <strain evidence="5">IBT 30761</strain>
    </source>
</reference>
<feature type="transmembrane region" description="Helical" evidence="3">
    <location>
        <begin position="258"/>
        <end position="279"/>
    </location>
</feature>
<sequence>MSNYAYTRDLESGPTIDGYELEDRATFQAVFEKRRLINDELTIIKQNQDYLRPAQQAVLDATTSTEDFIANQRMSTLDSDISESFKQIRGLIAELKAIPNSSDPRVQEQINIISQNVKVQMNEYRKEQLDFEKKLRSQVRRRYEISRPEATPEEIDAGVENVIAGGEQIFMVQGVRSQQATDARNAVQQRSAAIRKIEQDLTALSELFQEVAELVEKHEYQVKTIDENAKSAEDNLANANEKLSLAIRSARAAKKWKWWILLVVVLIIAIIVAVCVAWCKVTNHC</sequence>
<dbReference type="PROSITE" id="PS50192">
    <property type="entry name" value="T_SNARE"/>
    <property type="match status" value="1"/>
</dbReference>
<dbReference type="SUPFAM" id="SSF47661">
    <property type="entry name" value="t-snare proteins"/>
    <property type="match status" value="1"/>
</dbReference>
<keyword evidence="3" id="KW-1133">Transmembrane helix</keyword>
<keyword evidence="3" id="KW-0472">Membrane</keyword>
<dbReference type="InterPro" id="IPR000727">
    <property type="entry name" value="T_SNARE_dom"/>
</dbReference>
<proteinExistence type="inferred from homology"/>
<evidence type="ECO:0000313" key="5">
    <source>
        <dbReference type="EMBL" id="KAJ5110037.1"/>
    </source>
</evidence>
<dbReference type="GO" id="GO:0006906">
    <property type="term" value="P:vesicle fusion"/>
    <property type="evidence" value="ECO:0007669"/>
    <property type="project" value="TreeGrafter"/>
</dbReference>
<name>A0A9W9G0Y5_9EURO</name>
<accession>A0A9W9G0Y5</accession>
<protein>
    <submittedName>
        <fullName evidence="5">SNARE domain protein</fullName>
    </submittedName>
</protein>
<dbReference type="Gene3D" id="1.20.5.110">
    <property type="match status" value="1"/>
</dbReference>
<feature type="coiled-coil region" evidence="2">
    <location>
        <begin position="215"/>
        <end position="249"/>
    </location>
</feature>
<gene>
    <name evidence="5" type="ORF">N7532_002682</name>
</gene>
<dbReference type="PANTHER" id="PTHR19957">
    <property type="entry name" value="SYNTAXIN"/>
    <property type="match status" value="1"/>
</dbReference>
<keyword evidence="6" id="KW-1185">Reference proteome</keyword>
<dbReference type="GO" id="GO:0005484">
    <property type="term" value="F:SNAP receptor activity"/>
    <property type="evidence" value="ECO:0007669"/>
    <property type="project" value="TreeGrafter"/>
</dbReference>
<dbReference type="AlphaFoldDB" id="A0A9W9G0Y5"/>